<feature type="compositionally biased region" description="Low complexity" evidence="1">
    <location>
        <begin position="93"/>
        <end position="103"/>
    </location>
</feature>
<dbReference type="SMART" id="SM00257">
    <property type="entry name" value="LysM"/>
    <property type="match status" value="1"/>
</dbReference>
<accession>A0A248TLR7</accession>
<feature type="region of interest" description="Disordered" evidence="1">
    <location>
        <begin position="85"/>
        <end position="191"/>
    </location>
</feature>
<feature type="compositionally biased region" description="Basic and acidic residues" evidence="1">
    <location>
        <begin position="1"/>
        <end position="12"/>
    </location>
</feature>
<dbReference type="KEGG" id="bko:CKF48_18760"/>
<feature type="domain" description="LysM" evidence="3">
    <location>
        <begin position="192"/>
        <end position="238"/>
    </location>
</feature>
<dbReference type="EMBL" id="CP022983">
    <property type="protein sequence ID" value="ASV69164.1"/>
    <property type="molecule type" value="Genomic_DNA"/>
</dbReference>
<dbReference type="Gene3D" id="3.10.350.10">
    <property type="entry name" value="LysM domain"/>
    <property type="match status" value="1"/>
</dbReference>
<evidence type="ECO:0000256" key="2">
    <source>
        <dbReference type="SAM" id="Phobius"/>
    </source>
</evidence>
<keyword evidence="2" id="KW-0812">Transmembrane</keyword>
<dbReference type="PROSITE" id="PS51782">
    <property type="entry name" value="LYSM"/>
    <property type="match status" value="1"/>
</dbReference>
<keyword evidence="2" id="KW-1133">Transmembrane helix</keyword>
<evidence type="ECO:0000313" key="5">
    <source>
        <dbReference type="Proteomes" id="UP000215137"/>
    </source>
</evidence>
<dbReference type="InterPro" id="IPR018392">
    <property type="entry name" value="LysM"/>
</dbReference>
<dbReference type="RefSeq" id="WP_095372728.1">
    <property type="nucleotide sequence ID" value="NZ_CP022983.1"/>
</dbReference>
<dbReference type="SUPFAM" id="SSF54106">
    <property type="entry name" value="LysM domain"/>
    <property type="match status" value="1"/>
</dbReference>
<protein>
    <recommendedName>
        <fullName evidence="3">LysM domain-containing protein</fullName>
    </recommendedName>
</protein>
<feature type="transmembrane region" description="Helical" evidence="2">
    <location>
        <begin position="49"/>
        <end position="71"/>
    </location>
</feature>
<evidence type="ECO:0000259" key="3">
    <source>
        <dbReference type="PROSITE" id="PS51782"/>
    </source>
</evidence>
<feature type="region of interest" description="Disordered" evidence="1">
    <location>
        <begin position="1"/>
        <end position="20"/>
    </location>
</feature>
<evidence type="ECO:0000256" key="1">
    <source>
        <dbReference type="SAM" id="MobiDB-lite"/>
    </source>
</evidence>
<dbReference type="OrthoDB" id="2583609at2"/>
<evidence type="ECO:0000313" key="4">
    <source>
        <dbReference type="EMBL" id="ASV69164.1"/>
    </source>
</evidence>
<name>A0A248TLR7_9BACI</name>
<keyword evidence="2" id="KW-0472">Membrane</keyword>
<dbReference type="AlphaFoldDB" id="A0A248TLR7"/>
<dbReference type="Pfam" id="PF01476">
    <property type="entry name" value="LysM"/>
    <property type="match status" value="1"/>
</dbReference>
<dbReference type="Proteomes" id="UP000215137">
    <property type="component" value="Chromosome"/>
</dbReference>
<dbReference type="CDD" id="cd00118">
    <property type="entry name" value="LysM"/>
    <property type="match status" value="1"/>
</dbReference>
<organism evidence="4 5">
    <name type="scientific">Cytobacillus kochii</name>
    <dbReference type="NCBI Taxonomy" id="859143"/>
    <lineage>
        <taxon>Bacteria</taxon>
        <taxon>Bacillati</taxon>
        <taxon>Bacillota</taxon>
        <taxon>Bacilli</taxon>
        <taxon>Bacillales</taxon>
        <taxon>Bacillaceae</taxon>
        <taxon>Cytobacillus</taxon>
    </lineage>
</organism>
<gene>
    <name evidence="4" type="ORF">CKF48_18760</name>
</gene>
<reference evidence="4 5" key="1">
    <citation type="submission" date="2017-08" db="EMBL/GenBank/DDBJ databases">
        <title>Complete Genome Sequence of Bacillus kochii Oregon-R-modENCODE STRAIN BDGP4, isolated from Drosophila melanogaster gut.</title>
        <authorList>
            <person name="Wan K.H."/>
            <person name="Yu C."/>
            <person name="Park S."/>
            <person name="Hammonds A.S."/>
            <person name="Booth B.W."/>
            <person name="Celniker S.E."/>
        </authorList>
    </citation>
    <scope>NUCLEOTIDE SEQUENCE [LARGE SCALE GENOMIC DNA]</scope>
    <source>
        <strain evidence="4 5">BDGP4</strain>
    </source>
</reference>
<keyword evidence="5" id="KW-1185">Reference proteome</keyword>
<dbReference type="InterPro" id="IPR036779">
    <property type="entry name" value="LysM_dom_sf"/>
</dbReference>
<sequence>MNREASYREKAKRDRQRLQKVNVSEELSMAEISSTKEKQTVDKKLDYPLIRLLAAFFIMVPIVALSVYYLVPMLADQSSTSAEKEDFETVGISNSSNNGSSQNVAAAPDDKEEDKEEQEKEKAAEEAKLKEQEEAERKKQEEAEKKAKEEAAKKEKEEAEKKAREEAVQKEKELAEQKAKEEEAKKQATKVVQHTVQSQETMYRIAMNYYKSPDGIAKIKAANNLPSEEIYVGQVLRIPLD</sequence>
<proteinExistence type="predicted"/>
<feature type="compositionally biased region" description="Basic and acidic residues" evidence="1">
    <location>
        <begin position="117"/>
        <end position="186"/>
    </location>
</feature>